<dbReference type="AlphaFoldDB" id="A0A6N2YYN5"/>
<feature type="compositionally biased region" description="Low complexity" evidence="1">
    <location>
        <begin position="214"/>
        <end position="236"/>
    </location>
</feature>
<name>A0A6N2YYN5_9ACTN</name>
<evidence type="ECO:0000256" key="2">
    <source>
        <dbReference type="SAM" id="Phobius"/>
    </source>
</evidence>
<proteinExistence type="predicted"/>
<organism evidence="3">
    <name type="scientific">Collinsella aerofaciens</name>
    <dbReference type="NCBI Taxonomy" id="74426"/>
    <lineage>
        <taxon>Bacteria</taxon>
        <taxon>Bacillati</taxon>
        <taxon>Actinomycetota</taxon>
        <taxon>Coriobacteriia</taxon>
        <taxon>Coriobacteriales</taxon>
        <taxon>Coriobacteriaceae</taxon>
        <taxon>Collinsella</taxon>
    </lineage>
</organism>
<reference evidence="3" key="1">
    <citation type="submission" date="2019-11" db="EMBL/GenBank/DDBJ databases">
        <authorList>
            <person name="Feng L."/>
        </authorList>
    </citation>
    <scope>NUCLEOTIDE SEQUENCE</scope>
    <source>
        <strain evidence="3">CaerofaciensLFYP39</strain>
    </source>
</reference>
<keyword evidence="2" id="KW-0472">Membrane</keyword>
<dbReference type="EMBL" id="CACRTW010000004">
    <property type="protein sequence ID" value="VYT72021.1"/>
    <property type="molecule type" value="Genomic_DNA"/>
</dbReference>
<feature type="compositionally biased region" description="Low complexity" evidence="1">
    <location>
        <begin position="251"/>
        <end position="314"/>
    </location>
</feature>
<keyword evidence="2" id="KW-1133">Transmembrane helix</keyword>
<feature type="compositionally biased region" description="Polar residues" evidence="1">
    <location>
        <begin position="237"/>
        <end position="250"/>
    </location>
</feature>
<accession>A0A6N2YYN5</accession>
<evidence type="ECO:0000313" key="3">
    <source>
        <dbReference type="EMBL" id="VYT72021.1"/>
    </source>
</evidence>
<keyword evidence="2" id="KW-0812">Transmembrane</keyword>
<feature type="region of interest" description="Disordered" evidence="1">
    <location>
        <begin position="192"/>
        <end position="314"/>
    </location>
</feature>
<feature type="transmembrane region" description="Helical" evidence="2">
    <location>
        <begin position="167"/>
        <end position="188"/>
    </location>
</feature>
<dbReference type="RefSeq" id="WP_156597471.1">
    <property type="nucleotide sequence ID" value="NZ_CACRTW010000004.1"/>
</dbReference>
<sequence>MTTKYTDAPRTRVMTPAALNNGVHENHSIGQTMAIAPKKGLFDDISIPQIIAGAAAAATSVALASKIGIAGSVIGAAASSVITVVSSQVYRHFISASAKALKGTHVAVDYPAGAYEPVELNAEEHLGGAATTQEMRQIAGRATTARVAPNSLRAKAAAERSQTQKKVIVFSIAIAIVAVIACTGAILITTAGEGLGDRPEPILSSRTTEHDADSTGQSQSQQDDSQGTSASTDSSSNTPDQSQSADSPANSGGTQSGTTDSSQTTDGSQPSTGDQTSGNTSGTSSTDNNNTDSSSGTASGTASDSSSQGAASGN</sequence>
<protein>
    <submittedName>
        <fullName evidence="3">Uncharacterized protein</fullName>
    </submittedName>
</protein>
<evidence type="ECO:0000256" key="1">
    <source>
        <dbReference type="SAM" id="MobiDB-lite"/>
    </source>
</evidence>
<gene>
    <name evidence="3" type="ORF">CALFYP39_00415</name>
</gene>